<proteinExistence type="predicted"/>
<organism evidence="1 2">
    <name type="scientific">Deinococcus aerophilus</name>
    <dbReference type="NCBI Taxonomy" id="522488"/>
    <lineage>
        <taxon>Bacteria</taxon>
        <taxon>Thermotogati</taxon>
        <taxon>Deinococcota</taxon>
        <taxon>Deinococci</taxon>
        <taxon>Deinococcales</taxon>
        <taxon>Deinococcaceae</taxon>
        <taxon>Deinococcus</taxon>
    </lineage>
</organism>
<name>A0ABQ2GL94_9DEIO</name>
<dbReference type="PROSITE" id="PS51257">
    <property type="entry name" value="PROKAR_LIPOPROTEIN"/>
    <property type="match status" value="1"/>
</dbReference>
<dbReference type="EMBL" id="BMOM01000004">
    <property type="protein sequence ID" value="GGM01971.1"/>
    <property type="molecule type" value="Genomic_DNA"/>
</dbReference>
<comment type="caution">
    <text evidence="1">The sequence shown here is derived from an EMBL/GenBank/DDBJ whole genome shotgun (WGS) entry which is preliminary data.</text>
</comment>
<dbReference type="Proteomes" id="UP000661918">
    <property type="component" value="Unassembled WGS sequence"/>
</dbReference>
<gene>
    <name evidence="1" type="ORF">GCM10010841_07990</name>
</gene>
<sequence>MSRSPFAHLSLRRGKRPPATPARLALGAVLFGGCALGAWLTLPRPDVRVINASGQPITVTVDGAGAAASRSLGVNRVWAVEPRFAAGTPLRFRVALPDRAEQETTFSTPTLPLRVAVTEEGRVTPR</sequence>
<dbReference type="RefSeq" id="WP_188901611.1">
    <property type="nucleotide sequence ID" value="NZ_BMOM01000004.1"/>
</dbReference>
<protein>
    <submittedName>
        <fullName evidence="1">Uncharacterized protein</fullName>
    </submittedName>
</protein>
<evidence type="ECO:0000313" key="1">
    <source>
        <dbReference type="EMBL" id="GGM01971.1"/>
    </source>
</evidence>
<evidence type="ECO:0000313" key="2">
    <source>
        <dbReference type="Proteomes" id="UP000661918"/>
    </source>
</evidence>
<accession>A0ABQ2GL94</accession>
<reference evidence="2" key="1">
    <citation type="journal article" date="2019" name="Int. J. Syst. Evol. Microbiol.">
        <title>The Global Catalogue of Microorganisms (GCM) 10K type strain sequencing project: providing services to taxonomists for standard genome sequencing and annotation.</title>
        <authorList>
            <consortium name="The Broad Institute Genomics Platform"/>
            <consortium name="The Broad Institute Genome Sequencing Center for Infectious Disease"/>
            <person name="Wu L."/>
            <person name="Ma J."/>
        </authorList>
    </citation>
    <scope>NUCLEOTIDE SEQUENCE [LARGE SCALE GENOMIC DNA]</scope>
    <source>
        <strain evidence="2">JCM 15443</strain>
    </source>
</reference>
<keyword evidence="2" id="KW-1185">Reference proteome</keyword>